<feature type="domain" description="Flavin reductase like" evidence="3">
    <location>
        <begin position="12"/>
        <end position="156"/>
    </location>
</feature>
<sequence>MSFDPLVFRKALGKFPTGVCVVAAEPEGEAPFGMTINSFSSVSLDPPLVLWSIQNNSECFPLFEKAATFSINILADDQQDISNTYAKKGSHELAAEHFHMGAANMPVINGAIASFECKVWARYPGGDHVILVGEVVEMEEGELKKPILFHDGAYGNIA</sequence>
<dbReference type="PANTHER" id="PTHR30466:SF11">
    <property type="entry name" value="FLAVIN-DEPENDENT MONOOXYGENASE, REDUCTASE SUBUNIT HSAB"/>
    <property type="match status" value="1"/>
</dbReference>
<evidence type="ECO:0000313" key="4">
    <source>
        <dbReference type="EMBL" id="MCZ0866930.1"/>
    </source>
</evidence>
<dbReference type="GO" id="GO:0042602">
    <property type="term" value="F:riboflavin reductase (NADPH) activity"/>
    <property type="evidence" value="ECO:0007669"/>
    <property type="project" value="TreeGrafter"/>
</dbReference>
<comment type="similarity">
    <text evidence="1">Belongs to the non-flavoprotein flavin reductase family.</text>
</comment>
<accession>A0A9J6RRE7</accession>
<comment type="caution">
    <text evidence="4">The sequence shown here is derived from an EMBL/GenBank/DDBJ whole genome shotgun (WGS) entry which is preliminary data.</text>
</comment>
<dbReference type="GO" id="GO:0010181">
    <property type="term" value="F:FMN binding"/>
    <property type="evidence" value="ECO:0007669"/>
    <property type="project" value="InterPro"/>
</dbReference>
<keyword evidence="5" id="KW-1185">Reference proteome</keyword>
<evidence type="ECO:0000256" key="2">
    <source>
        <dbReference type="ARBA" id="ARBA00023002"/>
    </source>
</evidence>
<evidence type="ECO:0000313" key="5">
    <source>
        <dbReference type="Proteomes" id="UP001069090"/>
    </source>
</evidence>
<evidence type="ECO:0000259" key="3">
    <source>
        <dbReference type="SMART" id="SM00903"/>
    </source>
</evidence>
<proteinExistence type="inferred from homology"/>
<name>A0A9J6RRE7_9GAMM</name>
<gene>
    <name evidence="4" type="ORF">O0V09_17120</name>
</gene>
<dbReference type="InterPro" id="IPR002563">
    <property type="entry name" value="Flavin_Rdtase-like_dom"/>
</dbReference>
<dbReference type="PANTHER" id="PTHR30466">
    <property type="entry name" value="FLAVIN REDUCTASE"/>
    <property type="match status" value="1"/>
</dbReference>
<dbReference type="SUPFAM" id="SSF50475">
    <property type="entry name" value="FMN-binding split barrel"/>
    <property type="match status" value="1"/>
</dbReference>
<dbReference type="SMART" id="SM00903">
    <property type="entry name" value="Flavin_Reduct"/>
    <property type="match status" value="1"/>
</dbReference>
<dbReference type="InterPro" id="IPR012349">
    <property type="entry name" value="Split_barrel_FMN-bd"/>
</dbReference>
<keyword evidence="2" id="KW-0560">Oxidoreductase</keyword>
<organism evidence="4 5">
    <name type="scientific">Dasania phycosphaerae</name>
    <dbReference type="NCBI Taxonomy" id="2950436"/>
    <lineage>
        <taxon>Bacteria</taxon>
        <taxon>Pseudomonadati</taxon>
        <taxon>Pseudomonadota</taxon>
        <taxon>Gammaproteobacteria</taxon>
        <taxon>Cellvibrionales</taxon>
        <taxon>Spongiibacteraceae</taxon>
        <taxon>Dasania</taxon>
    </lineage>
</organism>
<dbReference type="EMBL" id="JAPTGG010000018">
    <property type="protein sequence ID" value="MCZ0866930.1"/>
    <property type="molecule type" value="Genomic_DNA"/>
</dbReference>
<dbReference type="Proteomes" id="UP001069090">
    <property type="component" value="Unassembled WGS sequence"/>
</dbReference>
<reference evidence="4 5" key="1">
    <citation type="submission" date="2022-12" db="EMBL/GenBank/DDBJ databases">
        <title>Dasania phycosphaerae sp. nov., isolated from particulate material of the south coast of Korea.</title>
        <authorList>
            <person name="Jiang Y."/>
        </authorList>
    </citation>
    <scope>NUCLEOTIDE SEQUENCE [LARGE SCALE GENOMIC DNA]</scope>
    <source>
        <strain evidence="4 5">GY-19</strain>
    </source>
</reference>
<dbReference type="AlphaFoldDB" id="A0A9J6RRE7"/>
<dbReference type="RefSeq" id="WP_258332880.1">
    <property type="nucleotide sequence ID" value="NZ_JAPTGG010000018.1"/>
</dbReference>
<protein>
    <submittedName>
        <fullName evidence="4">Flavin reductase family protein</fullName>
    </submittedName>
</protein>
<evidence type="ECO:0000256" key="1">
    <source>
        <dbReference type="ARBA" id="ARBA00008898"/>
    </source>
</evidence>
<dbReference type="Gene3D" id="2.30.110.10">
    <property type="entry name" value="Electron Transport, Fmn-binding Protein, Chain A"/>
    <property type="match status" value="1"/>
</dbReference>
<dbReference type="Pfam" id="PF01613">
    <property type="entry name" value="Flavin_Reduct"/>
    <property type="match status" value="1"/>
</dbReference>
<dbReference type="InterPro" id="IPR050268">
    <property type="entry name" value="NADH-dep_flavin_reductase"/>
</dbReference>